<protein>
    <submittedName>
        <fullName evidence="1">Uncharacterized protein</fullName>
    </submittedName>
</protein>
<accession>A0A6C0EQF5</accession>
<dbReference type="AlphaFoldDB" id="A0A6C0EQF5"/>
<organism evidence="1">
    <name type="scientific">viral metagenome</name>
    <dbReference type="NCBI Taxonomy" id="1070528"/>
    <lineage>
        <taxon>unclassified sequences</taxon>
        <taxon>metagenomes</taxon>
        <taxon>organismal metagenomes</taxon>
    </lineage>
</organism>
<evidence type="ECO:0000313" key="1">
    <source>
        <dbReference type="EMBL" id="QHT30743.1"/>
    </source>
</evidence>
<proteinExistence type="predicted"/>
<reference evidence="1" key="1">
    <citation type="journal article" date="2020" name="Nature">
        <title>Giant virus diversity and host interactions through global metagenomics.</title>
        <authorList>
            <person name="Schulz F."/>
            <person name="Roux S."/>
            <person name="Paez-Espino D."/>
            <person name="Jungbluth S."/>
            <person name="Walsh D.A."/>
            <person name="Denef V.J."/>
            <person name="McMahon K.D."/>
            <person name="Konstantinidis K.T."/>
            <person name="Eloe-Fadrosh E.A."/>
            <person name="Kyrpides N.C."/>
            <person name="Woyke T."/>
        </authorList>
    </citation>
    <scope>NUCLEOTIDE SEQUENCE</scope>
    <source>
        <strain evidence="1">GVMAG-M-3300009151-50</strain>
    </source>
</reference>
<name>A0A6C0EQF5_9ZZZZ</name>
<sequence length="59" mass="6953">MEQYTFNSMENFNFNTGTPIIMTYDMYAASKKRTINQPVVAVQQNVHVIQPMVKKQRRN</sequence>
<dbReference type="EMBL" id="MN738912">
    <property type="protein sequence ID" value="QHT30743.1"/>
    <property type="molecule type" value="Genomic_DNA"/>
</dbReference>